<dbReference type="Gene3D" id="3.30.70.330">
    <property type="match status" value="1"/>
</dbReference>
<name>A0A913Z3Y6_PATMI</name>
<dbReference type="Proteomes" id="UP000887568">
    <property type="component" value="Unplaced"/>
</dbReference>
<evidence type="ECO:0000313" key="1">
    <source>
        <dbReference type="EnsemblMetazoa" id="XP_038045721.1"/>
    </source>
</evidence>
<dbReference type="RefSeq" id="XP_038045721.1">
    <property type="nucleotide sequence ID" value="XM_038189793.1"/>
</dbReference>
<evidence type="ECO:0000313" key="2">
    <source>
        <dbReference type="Proteomes" id="UP000887568"/>
    </source>
</evidence>
<dbReference type="GeneID" id="119720205"/>
<accession>A0A913Z3Y6</accession>
<sequence length="125" mass="13780">MASLKQPQKTSVYVRAPPIGSDAQQSFRDKVWIYFQKKQVSKDSDVEDVCVLSSDDEALWLKVTFNEPSGVEAVLATKYHELISEHETIPLHVQSFFPSPGFTAPPVESDSGSEILNLVGIIGSL</sequence>
<keyword evidence="2" id="KW-1185">Reference proteome</keyword>
<dbReference type="EnsemblMetazoa" id="XM_038189793.1">
    <property type="protein sequence ID" value="XP_038045721.1"/>
    <property type="gene ID" value="LOC119720205"/>
</dbReference>
<proteinExistence type="predicted"/>
<reference evidence="1" key="1">
    <citation type="submission" date="2022-11" db="UniProtKB">
        <authorList>
            <consortium name="EnsemblMetazoa"/>
        </authorList>
    </citation>
    <scope>IDENTIFICATION</scope>
</reference>
<dbReference type="InterPro" id="IPR012677">
    <property type="entry name" value="Nucleotide-bd_a/b_plait_sf"/>
</dbReference>
<organism evidence="1 2">
    <name type="scientific">Patiria miniata</name>
    <name type="common">Bat star</name>
    <name type="synonym">Asterina miniata</name>
    <dbReference type="NCBI Taxonomy" id="46514"/>
    <lineage>
        <taxon>Eukaryota</taxon>
        <taxon>Metazoa</taxon>
        <taxon>Echinodermata</taxon>
        <taxon>Eleutherozoa</taxon>
        <taxon>Asterozoa</taxon>
        <taxon>Asteroidea</taxon>
        <taxon>Valvatacea</taxon>
        <taxon>Valvatida</taxon>
        <taxon>Asterinidae</taxon>
        <taxon>Patiria</taxon>
    </lineage>
</organism>
<protein>
    <submittedName>
        <fullName evidence="1">Uncharacterized protein</fullName>
    </submittedName>
</protein>
<dbReference type="AlphaFoldDB" id="A0A913Z3Y6"/>